<dbReference type="InterPro" id="IPR034454">
    <property type="entry name" value="MEI2-like_RRM3"/>
</dbReference>
<dbReference type="Gene3D" id="3.30.70.330">
    <property type="match status" value="2"/>
</dbReference>
<feature type="compositionally biased region" description="Basic and acidic residues" evidence="6">
    <location>
        <begin position="776"/>
        <end position="786"/>
    </location>
</feature>
<feature type="compositionally biased region" description="Low complexity" evidence="6">
    <location>
        <begin position="974"/>
        <end position="986"/>
    </location>
</feature>
<dbReference type="GO" id="GO:0045836">
    <property type="term" value="P:positive regulation of meiotic nuclear division"/>
    <property type="evidence" value="ECO:0007669"/>
    <property type="project" value="UniProtKB-ARBA"/>
</dbReference>
<dbReference type="FunFam" id="3.30.70.330:FF:000063">
    <property type="entry name" value="MEI2-like protein 5 isoform 2"/>
    <property type="match status" value="1"/>
</dbReference>
<dbReference type="GO" id="GO:0051321">
    <property type="term" value="P:meiotic cell cycle"/>
    <property type="evidence" value="ECO:0007669"/>
    <property type="project" value="UniProtKB-KW"/>
</dbReference>
<keyword evidence="1" id="KW-0677">Repeat</keyword>
<dbReference type="Proteomes" id="UP001293254">
    <property type="component" value="Unassembled WGS sequence"/>
</dbReference>
<dbReference type="Pfam" id="PF00076">
    <property type="entry name" value="RRM_1"/>
    <property type="match status" value="2"/>
</dbReference>
<feature type="compositionally biased region" description="Polar residues" evidence="6">
    <location>
        <begin position="951"/>
        <end position="965"/>
    </location>
</feature>
<evidence type="ECO:0000313" key="8">
    <source>
        <dbReference type="EMBL" id="KAK4413538.1"/>
    </source>
</evidence>
<organism evidence="8 9">
    <name type="scientific">Sesamum alatum</name>
    <dbReference type="NCBI Taxonomy" id="300844"/>
    <lineage>
        <taxon>Eukaryota</taxon>
        <taxon>Viridiplantae</taxon>
        <taxon>Streptophyta</taxon>
        <taxon>Embryophyta</taxon>
        <taxon>Tracheophyta</taxon>
        <taxon>Spermatophyta</taxon>
        <taxon>Magnoliopsida</taxon>
        <taxon>eudicotyledons</taxon>
        <taxon>Gunneridae</taxon>
        <taxon>Pentapetalae</taxon>
        <taxon>asterids</taxon>
        <taxon>lamiids</taxon>
        <taxon>Lamiales</taxon>
        <taxon>Pedaliaceae</taxon>
        <taxon>Sesamum</taxon>
    </lineage>
</organism>
<dbReference type="FunFam" id="3.30.70.330:FF:000101">
    <property type="entry name" value="Protein MEI2-like 1"/>
    <property type="match status" value="1"/>
</dbReference>
<feature type="domain" description="RRM" evidence="7">
    <location>
        <begin position="274"/>
        <end position="347"/>
    </location>
</feature>
<dbReference type="InterPro" id="IPR000504">
    <property type="entry name" value="RRM_dom"/>
</dbReference>
<dbReference type="SUPFAM" id="SSF54928">
    <property type="entry name" value="RNA-binding domain, RBD"/>
    <property type="match status" value="2"/>
</dbReference>
<reference evidence="8" key="2">
    <citation type="journal article" date="2024" name="Plant">
        <title>Genomic evolution and insights into agronomic trait innovations of Sesamum species.</title>
        <authorList>
            <person name="Miao H."/>
            <person name="Wang L."/>
            <person name="Qu L."/>
            <person name="Liu H."/>
            <person name="Sun Y."/>
            <person name="Le M."/>
            <person name="Wang Q."/>
            <person name="Wei S."/>
            <person name="Zheng Y."/>
            <person name="Lin W."/>
            <person name="Duan Y."/>
            <person name="Cao H."/>
            <person name="Xiong S."/>
            <person name="Wang X."/>
            <person name="Wei L."/>
            <person name="Li C."/>
            <person name="Ma Q."/>
            <person name="Ju M."/>
            <person name="Zhao R."/>
            <person name="Li G."/>
            <person name="Mu C."/>
            <person name="Tian Q."/>
            <person name="Mei H."/>
            <person name="Zhang T."/>
            <person name="Gao T."/>
            <person name="Zhang H."/>
        </authorList>
    </citation>
    <scope>NUCLEOTIDE SEQUENCE</scope>
    <source>
        <strain evidence="8">3651</strain>
    </source>
</reference>
<feature type="region of interest" description="Disordered" evidence="6">
    <location>
        <begin position="926"/>
        <end position="986"/>
    </location>
</feature>
<gene>
    <name evidence="8" type="ORF">Salat_2766400</name>
</gene>
<sequence length="986" mass="108204">MNPRGFSPASFFSEELCLSDERQVAVRKMDHITSYAGLKPDGILRTEGVASSPLENRIPLDSQMAKGFALPDYYLSRGQNPNLLLGKHIVGAERAASRSLPSAVDHDLGSRTNLNTETASYLFDGDKINLMGAQYENGLFSSSLSDLFSRNLKLSSNNAAYSHSVATAAAPSHYEEEEAFESLEELEAQTIGNLLPDDDDLLSGVTDGFDNIIRHNNGEDMEDLDLFSSVGGLELGEDGLQRNSEFSDLSSINQLAISGGLNGGEHPFGEHPSRTLFVRNINSNVEDSELRTLFEQYGDIRTLYTACKHRGFVMISYYDIRAARNAMKALQNKPLRRRKLDIHFSIPKENPSEKDINQGTLVVFNLDSSVSNDELREIFGVYGEIKEIRETPHRSHHKFVEFYDVRAAESALRALNRSDIAGKQIKLEPGRPGGSKRLMQPFSSELEQEEFGLLLQQNSPSNNLATGFSGPLSLAGAAPCTDNGTLLGPLSTNGGPISPLLDNVLHPGVSSSVPNGLQSLVRVEPGNQSSIPESGHLRSHLKFEVQGTPSLHPHSLPEYHDGLANGPPFGSPSNIAASMSSRPPEMIDSQQFRRVGSNGQSIELNEVFGSSGNGSCPPPGRHYMWSNSQHPQPQAVLWPSSPSFVNGIGAAHPQQLHAVPRGPSHMLNALLPLNNHHVGSAPSVNPSIWDRRQAYAGESPDATVFHPGSLGNMRMSGNSPHPLEFVPHNIFPRAGGNCMDGSISSKNMGLHPHHQRCMIFPARGQMLPMMSSFDSPNERTRSRRNEGSSGQPDNKKQFELDIDRILRGEDKRTTLMIKNIPNKYTSKMLLAAIDERHRGTYDFIYLPIDFKNKCNVGYAFINMTDPSLIVPFYQTFNGKKWEKFNSEKVASLAYARIQGKAALIAHFQNSSLMNEDKRCRPILFHTDGPNAGDQVPFPMGTNIRPRPGKIRSSTSEENSQENPPNSLVGEEYSNGDSSSGSGKDSD</sequence>
<keyword evidence="3" id="KW-0469">Meiosis</keyword>
<dbReference type="InterPro" id="IPR007201">
    <property type="entry name" value="Mei2-like_Rrm_C"/>
</dbReference>
<dbReference type="InterPro" id="IPR034453">
    <property type="entry name" value="MEI2-like_RRM1"/>
</dbReference>
<reference evidence="8" key="1">
    <citation type="submission" date="2020-06" db="EMBL/GenBank/DDBJ databases">
        <authorList>
            <person name="Li T."/>
            <person name="Hu X."/>
            <person name="Zhang T."/>
            <person name="Song X."/>
            <person name="Zhang H."/>
            <person name="Dai N."/>
            <person name="Sheng W."/>
            <person name="Hou X."/>
            <person name="Wei L."/>
        </authorList>
    </citation>
    <scope>NUCLEOTIDE SEQUENCE</scope>
    <source>
        <strain evidence="8">3651</strain>
        <tissue evidence="8">Leaf</tissue>
    </source>
</reference>
<feature type="compositionally biased region" description="Polar residues" evidence="6">
    <location>
        <begin position="571"/>
        <end position="581"/>
    </location>
</feature>
<feature type="region of interest" description="Disordered" evidence="6">
    <location>
        <begin position="547"/>
        <end position="581"/>
    </location>
</feature>
<evidence type="ECO:0000259" key="7">
    <source>
        <dbReference type="PROSITE" id="PS50102"/>
    </source>
</evidence>
<evidence type="ECO:0000313" key="9">
    <source>
        <dbReference type="Proteomes" id="UP001293254"/>
    </source>
</evidence>
<dbReference type="PROSITE" id="PS50102">
    <property type="entry name" value="RRM"/>
    <property type="match status" value="2"/>
</dbReference>
<dbReference type="SMART" id="SM00360">
    <property type="entry name" value="RRM"/>
    <property type="match status" value="3"/>
</dbReference>
<dbReference type="CDD" id="cd12524">
    <property type="entry name" value="RRM1_MEI2_like"/>
    <property type="match status" value="1"/>
</dbReference>
<evidence type="ECO:0000256" key="6">
    <source>
        <dbReference type="SAM" id="MobiDB-lite"/>
    </source>
</evidence>
<dbReference type="CDD" id="cd12531">
    <property type="entry name" value="RRM3_MEI2_like"/>
    <property type="match status" value="1"/>
</dbReference>
<feature type="domain" description="RRM" evidence="7">
    <location>
        <begin position="359"/>
        <end position="432"/>
    </location>
</feature>
<dbReference type="PANTHER" id="PTHR23189">
    <property type="entry name" value="RNA RECOGNITION MOTIF-CONTAINING"/>
    <property type="match status" value="1"/>
</dbReference>
<keyword evidence="2 5" id="KW-0694">RNA-binding</keyword>
<evidence type="ECO:0000256" key="1">
    <source>
        <dbReference type="ARBA" id="ARBA00022737"/>
    </source>
</evidence>
<evidence type="ECO:0000256" key="3">
    <source>
        <dbReference type="ARBA" id="ARBA00023254"/>
    </source>
</evidence>
<keyword evidence="9" id="KW-1185">Reference proteome</keyword>
<dbReference type="EMBL" id="JACGWO010000012">
    <property type="protein sequence ID" value="KAK4413538.1"/>
    <property type="molecule type" value="Genomic_DNA"/>
</dbReference>
<feature type="region of interest" description="Disordered" evidence="6">
    <location>
        <begin position="769"/>
        <end position="798"/>
    </location>
</feature>
<proteinExistence type="predicted"/>
<dbReference type="CDD" id="cd12529">
    <property type="entry name" value="RRM2_MEI2_like"/>
    <property type="match status" value="1"/>
</dbReference>
<dbReference type="GO" id="GO:0045927">
    <property type="term" value="P:positive regulation of growth"/>
    <property type="evidence" value="ECO:0007669"/>
    <property type="project" value="UniProtKB-ARBA"/>
</dbReference>
<accession>A0AAE2C935</accession>
<dbReference type="InterPro" id="IPR012677">
    <property type="entry name" value="Nucleotide-bd_a/b_plait_sf"/>
</dbReference>
<evidence type="ECO:0000256" key="5">
    <source>
        <dbReference type="PROSITE-ProRule" id="PRU00176"/>
    </source>
</evidence>
<comment type="function">
    <text evidence="4">Probable RNA-binding protein that plays a role in meiosis and vegetative growth.</text>
</comment>
<comment type="caution">
    <text evidence="8">The sequence shown here is derived from an EMBL/GenBank/DDBJ whole genome shotgun (WGS) entry which is preliminary data.</text>
</comment>
<protein>
    <submittedName>
        <fullName evidence="8">Protein MEI2-like 4</fullName>
    </submittedName>
</protein>
<dbReference type="AlphaFoldDB" id="A0AAE2C935"/>
<dbReference type="Pfam" id="PF04059">
    <property type="entry name" value="RRM_2"/>
    <property type="match status" value="1"/>
</dbReference>
<evidence type="ECO:0000256" key="2">
    <source>
        <dbReference type="ARBA" id="ARBA00022884"/>
    </source>
</evidence>
<evidence type="ECO:0000256" key="4">
    <source>
        <dbReference type="ARBA" id="ARBA00058438"/>
    </source>
</evidence>
<name>A0AAE2C935_9LAMI</name>
<dbReference type="GO" id="GO:0003723">
    <property type="term" value="F:RNA binding"/>
    <property type="evidence" value="ECO:0007669"/>
    <property type="project" value="UniProtKB-UniRule"/>
</dbReference>
<dbReference type="InterPro" id="IPR035979">
    <property type="entry name" value="RBD_domain_sf"/>
</dbReference>